<organism evidence="4 5">
    <name type="scientific">Anaeramoeba flamelloides</name>
    <dbReference type="NCBI Taxonomy" id="1746091"/>
    <lineage>
        <taxon>Eukaryota</taxon>
        <taxon>Metamonada</taxon>
        <taxon>Anaeramoebidae</taxon>
        <taxon>Anaeramoeba</taxon>
    </lineage>
</organism>
<name>A0AAV7ZZQ5_9EUKA</name>
<dbReference type="CDD" id="cd00202">
    <property type="entry name" value="ZnF_GATA"/>
    <property type="match status" value="1"/>
</dbReference>
<dbReference type="GO" id="GO:0043565">
    <property type="term" value="F:sequence-specific DNA binding"/>
    <property type="evidence" value="ECO:0007669"/>
    <property type="project" value="InterPro"/>
</dbReference>
<comment type="caution">
    <text evidence="4">The sequence shown here is derived from an EMBL/GenBank/DDBJ whole genome shotgun (WGS) entry which is preliminary data.</text>
</comment>
<dbReference type="SUPFAM" id="SSF57716">
    <property type="entry name" value="Glucocorticoid receptor-like (DNA-binding domain)"/>
    <property type="match status" value="1"/>
</dbReference>
<keyword evidence="1" id="KW-0479">Metal-binding</keyword>
<feature type="compositionally biased region" description="Basic and acidic residues" evidence="2">
    <location>
        <begin position="113"/>
        <end position="132"/>
    </location>
</feature>
<feature type="compositionally biased region" description="Basic and acidic residues" evidence="2">
    <location>
        <begin position="186"/>
        <end position="195"/>
    </location>
</feature>
<reference evidence="4" key="1">
    <citation type="submission" date="2022-08" db="EMBL/GenBank/DDBJ databases">
        <title>Novel sulphate-reducing endosymbionts in the free-living metamonad Anaeramoeba.</title>
        <authorList>
            <person name="Jerlstrom-Hultqvist J."/>
            <person name="Cepicka I."/>
            <person name="Gallot-Lavallee L."/>
            <person name="Salas-Leiva D."/>
            <person name="Curtis B.A."/>
            <person name="Zahonova K."/>
            <person name="Pipaliya S."/>
            <person name="Dacks J."/>
            <person name="Roger A.J."/>
        </authorList>
    </citation>
    <scope>NUCLEOTIDE SEQUENCE</scope>
    <source>
        <strain evidence="4">Busselton2</strain>
    </source>
</reference>
<evidence type="ECO:0000256" key="1">
    <source>
        <dbReference type="PROSITE-ProRule" id="PRU00094"/>
    </source>
</evidence>
<dbReference type="GO" id="GO:0006355">
    <property type="term" value="P:regulation of DNA-templated transcription"/>
    <property type="evidence" value="ECO:0007669"/>
    <property type="project" value="InterPro"/>
</dbReference>
<proteinExistence type="predicted"/>
<dbReference type="InterPro" id="IPR000679">
    <property type="entry name" value="Znf_GATA"/>
</dbReference>
<dbReference type="SMART" id="SM00401">
    <property type="entry name" value="ZnF_GATA"/>
    <property type="match status" value="1"/>
</dbReference>
<dbReference type="EMBL" id="JANTQA010000016">
    <property type="protein sequence ID" value="KAJ3447473.1"/>
    <property type="molecule type" value="Genomic_DNA"/>
</dbReference>
<feature type="compositionally biased region" description="Basic residues" evidence="2">
    <location>
        <begin position="67"/>
        <end position="84"/>
    </location>
</feature>
<sequence>MTNNIRCSNENCRTETTPIWRKIGTQLFCNACAIYSKRHNGQNRPLSQVQNDNNKLIRKIITINRPKKYFRKPKNPRRNSRTTRTHQTTFVFKNTYEKHKNIKNSNKKAQKRKDKEKVKEKEKEKEKEKVVEEEIGKAELYDEWKDDNYKNDEDSEYKEEEFGDGDDDDEYNENEDDGQVDYNFSRVEEPQKDKDKEEEEPKDFYTNYKGSLTLKELLNEQQTDEIHKKNQVSDSAYRKRKKKLYKRGTKTKRKPKQWPEPFESTSYLKTESSPKESGLGNPNCDLKRKSISPFFHKSNSENEMDQIDHRNRSNRIHRNHETNNSLIGYNFDITTRLNNSSNIIFDTNSSFITTSESTTSFDHDLQEDVFKFSSRTKKRKKLRKRRKKQIISETENKSVNFKRNECVAIRSNENQEIFAIIKGFYRSTKTNNIYIKVRWLLPKIHPFHPQWKLLNTKQLQKSDFELGELESIYQPISSVTRKLNFRFDDEKNILISLFRETGNL</sequence>
<dbReference type="Gene3D" id="3.30.50.10">
    <property type="entry name" value="Erythroid Transcription Factor GATA-1, subunit A"/>
    <property type="match status" value="1"/>
</dbReference>
<evidence type="ECO:0000259" key="3">
    <source>
        <dbReference type="PROSITE" id="PS50114"/>
    </source>
</evidence>
<gene>
    <name evidence="4" type="ORF">M0812_07706</name>
</gene>
<protein>
    <submittedName>
        <fullName evidence="4">Transcription factor gata-5</fullName>
    </submittedName>
</protein>
<evidence type="ECO:0000256" key="2">
    <source>
        <dbReference type="SAM" id="MobiDB-lite"/>
    </source>
</evidence>
<dbReference type="AlphaFoldDB" id="A0AAV7ZZQ5"/>
<evidence type="ECO:0000313" key="5">
    <source>
        <dbReference type="Proteomes" id="UP001146793"/>
    </source>
</evidence>
<feature type="region of interest" description="Disordered" evidence="2">
    <location>
        <begin position="146"/>
        <end position="287"/>
    </location>
</feature>
<feature type="compositionally biased region" description="Acidic residues" evidence="2">
    <location>
        <begin position="153"/>
        <end position="179"/>
    </location>
</feature>
<dbReference type="PROSITE" id="PS50114">
    <property type="entry name" value="GATA_ZN_FINGER_2"/>
    <property type="match status" value="1"/>
</dbReference>
<dbReference type="Proteomes" id="UP001146793">
    <property type="component" value="Unassembled WGS sequence"/>
</dbReference>
<evidence type="ECO:0000313" key="4">
    <source>
        <dbReference type="EMBL" id="KAJ3447473.1"/>
    </source>
</evidence>
<accession>A0AAV7ZZQ5</accession>
<dbReference type="InterPro" id="IPR013088">
    <property type="entry name" value="Znf_NHR/GATA"/>
</dbReference>
<dbReference type="GO" id="GO:0008270">
    <property type="term" value="F:zinc ion binding"/>
    <property type="evidence" value="ECO:0007669"/>
    <property type="project" value="UniProtKB-KW"/>
</dbReference>
<feature type="region of interest" description="Disordered" evidence="2">
    <location>
        <begin position="67"/>
        <end position="132"/>
    </location>
</feature>
<feature type="compositionally biased region" description="Basic residues" evidence="2">
    <location>
        <begin position="238"/>
        <end position="256"/>
    </location>
</feature>
<feature type="domain" description="GATA-type" evidence="3">
    <location>
        <begin position="11"/>
        <end position="59"/>
    </location>
</feature>
<keyword evidence="1" id="KW-0863">Zinc-finger</keyword>
<feature type="compositionally biased region" description="Basic residues" evidence="2">
    <location>
        <begin position="100"/>
        <end position="112"/>
    </location>
</feature>
<keyword evidence="1" id="KW-0862">Zinc</keyword>